<evidence type="ECO:0000256" key="5">
    <source>
        <dbReference type="PROSITE-ProRule" id="PRU00723"/>
    </source>
</evidence>
<dbReference type="Gene3D" id="3.10.110.10">
    <property type="entry name" value="Ubiquitin Conjugating Enzyme"/>
    <property type="match status" value="1"/>
</dbReference>
<name>A0A8K0DID3_IGNLU</name>
<dbReference type="FunFam" id="3.40.50.300:FF:001214">
    <property type="entry name" value="DExH-box ATP-dependent RNA helicase"/>
    <property type="match status" value="1"/>
</dbReference>
<evidence type="ECO:0000256" key="2">
    <source>
        <dbReference type="ARBA" id="ARBA00022771"/>
    </source>
</evidence>
<dbReference type="SMART" id="SM00487">
    <property type="entry name" value="DEXDc"/>
    <property type="match status" value="1"/>
</dbReference>
<evidence type="ECO:0000256" key="3">
    <source>
        <dbReference type="ARBA" id="ARBA00022801"/>
    </source>
</evidence>
<dbReference type="GO" id="GO:0003723">
    <property type="term" value="F:RNA binding"/>
    <property type="evidence" value="ECO:0007669"/>
    <property type="project" value="TreeGrafter"/>
</dbReference>
<evidence type="ECO:0000313" key="10">
    <source>
        <dbReference type="Proteomes" id="UP000801492"/>
    </source>
</evidence>
<organism evidence="9 10">
    <name type="scientific">Ignelater luminosus</name>
    <name type="common">Cucubano</name>
    <name type="synonym">Pyrophorus luminosus</name>
    <dbReference type="NCBI Taxonomy" id="2038154"/>
    <lineage>
        <taxon>Eukaryota</taxon>
        <taxon>Metazoa</taxon>
        <taxon>Ecdysozoa</taxon>
        <taxon>Arthropoda</taxon>
        <taxon>Hexapoda</taxon>
        <taxon>Insecta</taxon>
        <taxon>Pterygota</taxon>
        <taxon>Neoptera</taxon>
        <taxon>Endopterygota</taxon>
        <taxon>Coleoptera</taxon>
        <taxon>Polyphaga</taxon>
        <taxon>Elateriformia</taxon>
        <taxon>Elateroidea</taxon>
        <taxon>Elateridae</taxon>
        <taxon>Agrypninae</taxon>
        <taxon>Pyrophorini</taxon>
        <taxon>Ignelater</taxon>
    </lineage>
</organism>
<gene>
    <name evidence="9" type="ORF">ILUMI_05097</name>
</gene>
<evidence type="ECO:0000313" key="9">
    <source>
        <dbReference type="EMBL" id="KAF2901090.1"/>
    </source>
</evidence>
<sequence length="676" mass="78158">MDCEEAEVKADFFLREIPNIKISQERKKETPKNYAKEEIKVLNLNENSQQMIMETLKFIHGPDYALLDASKYEDKELRFNNKYLQQNNLVVKGGFYYSDSNNDTEADKFKMFALLRLESYGFHKNHCVEALDYCSGELEEALYLLYGKYMGGGVSKIEQGISESDLVEQRQDEKGVLESIYESAFEEKIPNSVWIIKLRLEYLVDIFHPQRKSSKISLQTAKVKKKKEMCRGFLAGHCKFGSKCRFSHEVEQEEVSSNPHLNDYTFEVEVRFPINTKYPFEAPIIFLKTNFTLPELMNLHICKRLYQEARSLAEDGIPSIYSVVELLKNEEVVGDYIKNSNFTFPLPVEKLFSPENNVKEKRNIEKYHKRGITNKDSKKELSLQEIKRDDEKILRNFIIKSAESRYQKMVDVRKKLPAWNLRNDIINTINTSQVTVISGETGCGKSTQVPQFILDDWLSNFKSNDKHIEIICTQPRRISAIGVAERVADERAERIGNTVGYQIRLENKVSSSTRLTFCTTGILLRRLEGDPMLSSVSHIIVDEVHERSEESDFLLLILKELLEIRSDLKVILMSATLNASLFSDYFGSVPILEIPGRTFPVEQYFLEDILEETNFILEENTQYTRKTNKSGQDLDDEFEMQVGKLDVVVNALMPKDTIKDEKLTFSQLVARYKGKL</sequence>
<dbReference type="Pfam" id="PF05773">
    <property type="entry name" value="RWD"/>
    <property type="match status" value="1"/>
</dbReference>
<dbReference type="AlphaFoldDB" id="A0A8K0DID3"/>
<evidence type="ECO:0000259" key="7">
    <source>
        <dbReference type="PROSITE" id="PS50103"/>
    </source>
</evidence>
<dbReference type="InterPro" id="IPR027417">
    <property type="entry name" value="P-loop_NTPase"/>
</dbReference>
<dbReference type="OrthoDB" id="5600252at2759"/>
<dbReference type="InterPro" id="IPR002464">
    <property type="entry name" value="DNA/RNA_helicase_DEAH_CS"/>
</dbReference>
<dbReference type="GO" id="GO:0005524">
    <property type="term" value="F:ATP binding"/>
    <property type="evidence" value="ECO:0007669"/>
    <property type="project" value="InterPro"/>
</dbReference>
<dbReference type="Proteomes" id="UP000801492">
    <property type="component" value="Unassembled WGS sequence"/>
</dbReference>
<proteinExistence type="predicted"/>
<evidence type="ECO:0008006" key="11">
    <source>
        <dbReference type="Google" id="ProtNLM"/>
    </source>
</evidence>
<dbReference type="PANTHER" id="PTHR18934">
    <property type="entry name" value="ATP-DEPENDENT RNA HELICASE"/>
    <property type="match status" value="1"/>
</dbReference>
<dbReference type="PROSITE" id="PS50103">
    <property type="entry name" value="ZF_C3H1"/>
    <property type="match status" value="1"/>
</dbReference>
<dbReference type="GO" id="GO:0004386">
    <property type="term" value="F:helicase activity"/>
    <property type="evidence" value="ECO:0007669"/>
    <property type="project" value="TreeGrafter"/>
</dbReference>
<protein>
    <recommendedName>
        <fullName evidence="11">ATP-dependent RNA helicase DHX57</fullName>
    </recommendedName>
</protein>
<feature type="zinc finger region" description="C3H1-type" evidence="5">
    <location>
        <begin position="224"/>
        <end position="251"/>
    </location>
</feature>
<dbReference type="InterPro" id="IPR036855">
    <property type="entry name" value="Znf_CCCH_sf"/>
</dbReference>
<dbReference type="InterPro" id="IPR000571">
    <property type="entry name" value="Znf_CCCH"/>
</dbReference>
<dbReference type="GO" id="GO:0016787">
    <property type="term" value="F:hydrolase activity"/>
    <property type="evidence" value="ECO:0007669"/>
    <property type="project" value="UniProtKB-KW"/>
</dbReference>
<dbReference type="InterPro" id="IPR006575">
    <property type="entry name" value="RWD_dom"/>
</dbReference>
<dbReference type="InterPro" id="IPR011545">
    <property type="entry name" value="DEAD/DEAH_box_helicase_dom"/>
</dbReference>
<keyword evidence="2 5" id="KW-0863">Zinc-finger</keyword>
<dbReference type="PROSITE" id="PS50030">
    <property type="entry name" value="UBA"/>
    <property type="match status" value="1"/>
</dbReference>
<dbReference type="Gene3D" id="4.10.1000.10">
    <property type="entry name" value="Zinc finger, CCCH-type"/>
    <property type="match status" value="1"/>
</dbReference>
<dbReference type="InterPro" id="IPR016135">
    <property type="entry name" value="UBQ-conjugating_enzyme/RWD"/>
</dbReference>
<dbReference type="PROSITE" id="PS51192">
    <property type="entry name" value="HELICASE_ATP_BIND_1"/>
    <property type="match status" value="1"/>
</dbReference>
<dbReference type="PANTHER" id="PTHR18934:SF145">
    <property type="entry name" value="ATP-DEPENDENT RNA HELICASE DHX57-RELATED"/>
    <property type="match status" value="1"/>
</dbReference>
<evidence type="ECO:0000256" key="4">
    <source>
        <dbReference type="ARBA" id="ARBA00022833"/>
    </source>
</evidence>
<dbReference type="InterPro" id="IPR014001">
    <property type="entry name" value="Helicase_ATP-bd"/>
</dbReference>
<dbReference type="EMBL" id="VTPC01001887">
    <property type="protein sequence ID" value="KAF2901090.1"/>
    <property type="molecule type" value="Genomic_DNA"/>
</dbReference>
<dbReference type="SUPFAM" id="SSF54495">
    <property type="entry name" value="UBC-like"/>
    <property type="match status" value="1"/>
</dbReference>
<accession>A0A8K0DID3</accession>
<keyword evidence="3" id="KW-0378">Hydrolase</keyword>
<dbReference type="PROSITE" id="PS00690">
    <property type="entry name" value="DEAH_ATP_HELICASE"/>
    <property type="match status" value="1"/>
</dbReference>
<dbReference type="CDD" id="cd23825">
    <property type="entry name" value="RWD_DHX57"/>
    <property type="match status" value="1"/>
</dbReference>
<evidence type="ECO:0000259" key="8">
    <source>
        <dbReference type="PROSITE" id="PS51192"/>
    </source>
</evidence>
<feature type="domain" description="C3H1-type" evidence="7">
    <location>
        <begin position="224"/>
        <end position="251"/>
    </location>
</feature>
<dbReference type="SUPFAM" id="SSF90229">
    <property type="entry name" value="CCCH zinc finger"/>
    <property type="match status" value="1"/>
</dbReference>
<dbReference type="SUPFAM" id="SSF52540">
    <property type="entry name" value="P-loop containing nucleoside triphosphate hydrolases"/>
    <property type="match status" value="1"/>
</dbReference>
<feature type="domain" description="Helicase ATP-binding" evidence="8">
    <location>
        <begin position="426"/>
        <end position="595"/>
    </location>
</feature>
<feature type="domain" description="UBA" evidence="6">
    <location>
        <begin position="105"/>
        <end position="148"/>
    </location>
</feature>
<evidence type="ECO:0000259" key="6">
    <source>
        <dbReference type="PROSITE" id="PS50030"/>
    </source>
</evidence>
<keyword evidence="4 5" id="KW-0862">Zinc</keyword>
<keyword evidence="1 5" id="KW-0479">Metal-binding</keyword>
<dbReference type="Pfam" id="PF00270">
    <property type="entry name" value="DEAD"/>
    <property type="match status" value="1"/>
</dbReference>
<dbReference type="InterPro" id="IPR015940">
    <property type="entry name" value="UBA"/>
</dbReference>
<dbReference type="Gene3D" id="3.40.50.300">
    <property type="entry name" value="P-loop containing nucleotide triphosphate hydrolases"/>
    <property type="match status" value="1"/>
</dbReference>
<dbReference type="SMART" id="SM00356">
    <property type="entry name" value="ZnF_C3H1"/>
    <property type="match status" value="1"/>
</dbReference>
<comment type="caution">
    <text evidence="9">The sequence shown here is derived from an EMBL/GenBank/DDBJ whole genome shotgun (WGS) entry which is preliminary data.</text>
</comment>
<reference evidence="9" key="1">
    <citation type="submission" date="2019-08" db="EMBL/GenBank/DDBJ databases">
        <title>The genome of the North American firefly Photinus pyralis.</title>
        <authorList>
            <consortium name="Photinus pyralis genome working group"/>
            <person name="Fallon T.R."/>
            <person name="Sander Lower S.E."/>
            <person name="Weng J.-K."/>
        </authorList>
    </citation>
    <scope>NUCLEOTIDE SEQUENCE</scope>
    <source>
        <strain evidence="9">TRF0915ILg1</strain>
        <tissue evidence="9">Whole body</tissue>
    </source>
</reference>
<dbReference type="GO" id="GO:0008270">
    <property type="term" value="F:zinc ion binding"/>
    <property type="evidence" value="ECO:0007669"/>
    <property type="project" value="UniProtKB-KW"/>
</dbReference>
<evidence type="ECO:0000256" key="1">
    <source>
        <dbReference type="ARBA" id="ARBA00022723"/>
    </source>
</evidence>
<keyword evidence="10" id="KW-1185">Reference proteome</keyword>